<dbReference type="Proteomes" id="UP000298663">
    <property type="component" value="Unassembled WGS sequence"/>
</dbReference>
<evidence type="ECO:0000313" key="2">
    <source>
        <dbReference type="Proteomes" id="UP000298663"/>
    </source>
</evidence>
<reference evidence="1 2" key="1">
    <citation type="journal article" date="2015" name="Genome Biol.">
        <title>Comparative genomics of Steinernema reveals deeply conserved gene regulatory networks.</title>
        <authorList>
            <person name="Dillman A.R."/>
            <person name="Macchietto M."/>
            <person name="Porter C.F."/>
            <person name="Rogers A."/>
            <person name="Williams B."/>
            <person name="Antoshechkin I."/>
            <person name="Lee M.M."/>
            <person name="Goodwin Z."/>
            <person name="Lu X."/>
            <person name="Lewis E.E."/>
            <person name="Goodrich-Blair H."/>
            <person name="Stock S.P."/>
            <person name="Adams B.J."/>
            <person name="Sternberg P.W."/>
            <person name="Mortazavi A."/>
        </authorList>
    </citation>
    <scope>NUCLEOTIDE SEQUENCE [LARGE SCALE GENOMIC DNA]</scope>
    <source>
        <strain evidence="1 2">ALL</strain>
    </source>
</reference>
<sequence>MLCIDKHLPPTNDAPVIQPASEPLNQLRTPEISLLHQPQSLIKLQTIHPMFYSRSSHNLPRFRHRIPLEARRRLLRLIRWVQNDDLR</sequence>
<dbReference type="AlphaFoldDB" id="A0A4U5MCT1"/>
<proteinExistence type="predicted"/>
<keyword evidence="2" id="KW-1185">Reference proteome</keyword>
<dbReference type="EMBL" id="AZBU02000008">
    <property type="protein sequence ID" value="TKR66842.1"/>
    <property type="molecule type" value="Genomic_DNA"/>
</dbReference>
<accession>A0A4U5MCT1</accession>
<organism evidence="1 2">
    <name type="scientific">Steinernema carpocapsae</name>
    <name type="common">Entomopathogenic nematode</name>
    <dbReference type="NCBI Taxonomy" id="34508"/>
    <lineage>
        <taxon>Eukaryota</taxon>
        <taxon>Metazoa</taxon>
        <taxon>Ecdysozoa</taxon>
        <taxon>Nematoda</taxon>
        <taxon>Chromadorea</taxon>
        <taxon>Rhabditida</taxon>
        <taxon>Tylenchina</taxon>
        <taxon>Panagrolaimomorpha</taxon>
        <taxon>Strongyloidoidea</taxon>
        <taxon>Steinernematidae</taxon>
        <taxon>Steinernema</taxon>
    </lineage>
</organism>
<comment type="caution">
    <text evidence="1">The sequence shown here is derived from an EMBL/GenBank/DDBJ whole genome shotgun (WGS) entry which is preliminary data.</text>
</comment>
<reference evidence="1 2" key="2">
    <citation type="journal article" date="2019" name="G3 (Bethesda)">
        <title>Hybrid Assembly of the Genome of the Entomopathogenic Nematode Steinernema carpocapsae Identifies the X-Chromosome.</title>
        <authorList>
            <person name="Serra L."/>
            <person name="Macchietto M."/>
            <person name="Macias-Munoz A."/>
            <person name="McGill C.J."/>
            <person name="Rodriguez I.M."/>
            <person name="Rodriguez B."/>
            <person name="Murad R."/>
            <person name="Mortazavi A."/>
        </authorList>
    </citation>
    <scope>NUCLEOTIDE SEQUENCE [LARGE SCALE GENOMIC DNA]</scope>
    <source>
        <strain evidence="1 2">ALL</strain>
    </source>
</reference>
<gene>
    <name evidence="1" type="ORF">L596_023076</name>
</gene>
<name>A0A4U5MCT1_STECR</name>
<protein>
    <submittedName>
        <fullName evidence="1">Uncharacterized protein</fullName>
    </submittedName>
</protein>
<evidence type="ECO:0000313" key="1">
    <source>
        <dbReference type="EMBL" id="TKR66842.1"/>
    </source>
</evidence>